<comment type="subunit">
    <text evidence="2">Homodimer.</text>
</comment>
<dbReference type="PRINTS" id="PR00131">
    <property type="entry name" value="GLHYDRLASE1"/>
</dbReference>
<evidence type="ECO:0000313" key="8">
    <source>
        <dbReference type="Proteomes" id="UP001347796"/>
    </source>
</evidence>
<proteinExistence type="inferred from homology"/>
<dbReference type="PANTHER" id="PTHR10353">
    <property type="entry name" value="GLYCOSYL HYDROLASE"/>
    <property type="match status" value="1"/>
</dbReference>
<evidence type="ECO:0000256" key="5">
    <source>
        <dbReference type="ARBA" id="ARBA00023295"/>
    </source>
</evidence>
<dbReference type="PROSITE" id="PS00653">
    <property type="entry name" value="GLYCOSYL_HYDROL_F1_2"/>
    <property type="match status" value="1"/>
</dbReference>
<sequence>MLGCLNIIDINVLFFVTISVEIIHLCLAISNESDSFLYGKFPAGFKWGAATAAYQIEGGYNIDGKGPNIWDVYVQQPGNIQDNSTGNVACDSYHKYKEDVNLLHNIGANSYRFSISWSRIMPSGSNTTNPKGINYYKNLIGELKKYNITPMVTLYHNDLPEQLQRYGGWLNEEIVDLFAEYARVCFREFGDDVKYWITLNEPWGTASLGYGLAIGAPGVWGPGTNTYIVGHNMIKAHAAAYHVYTTEFKSFQQGEVGITLNVNWFEPLNINSQSDLDAQDRGLQFLFGWFAHPIFANGDYPDIMKALIRNKTEELTPGSPSRLPTFSPSEIRTNKGTADFLGLNFYSSTKITSRVNHCNPPTYDCDSDTFKEEDTSWNGQSSPSGLRKMLNWIKREYNDPTVYITENGAQDKTGTLVDTERINYMKHYINEALKAIKLDNCNLKGYLCWSLMDNFEWISGFSVKFGLHHVNFTDPNRTRTPKASSKFYANIIKENGFLMK</sequence>
<evidence type="ECO:0008006" key="9">
    <source>
        <dbReference type="Google" id="ProtNLM"/>
    </source>
</evidence>
<evidence type="ECO:0000256" key="3">
    <source>
        <dbReference type="ARBA" id="ARBA00022801"/>
    </source>
</evidence>
<dbReference type="Pfam" id="PF00232">
    <property type="entry name" value="Glyco_hydro_1"/>
    <property type="match status" value="1"/>
</dbReference>
<gene>
    <name evidence="7" type="ORF">SNE40_004170</name>
</gene>
<keyword evidence="5" id="KW-0326">Glycosidase</keyword>
<evidence type="ECO:0000256" key="2">
    <source>
        <dbReference type="ARBA" id="ARBA00011738"/>
    </source>
</evidence>
<dbReference type="EMBL" id="JAZGQO010000002">
    <property type="protein sequence ID" value="KAK6192749.1"/>
    <property type="molecule type" value="Genomic_DNA"/>
</dbReference>
<evidence type="ECO:0000313" key="7">
    <source>
        <dbReference type="EMBL" id="KAK6192749.1"/>
    </source>
</evidence>
<dbReference type="GO" id="GO:0008422">
    <property type="term" value="F:beta-glucosidase activity"/>
    <property type="evidence" value="ECO:0007669"/>
    <property type="project" value="TreeGrafter"/>
</dbReference>
<evidence type="ECO:0000256" key="1">
    <source>
        <dbReference type="ARBA" id="ARBA00010838"/>
    </source>
</evidence>
<dbReference type="AlphaFoldDB" id="A0AAN8KFL0"/>
<dbReference type="InterPro" id="IPR017853">
    <property type="entry name" value="GH"/>
</dbReference>
<dbReference type="InterPro" id="IPR001360">
    <property type="entry name" value="Glyco_hydro_1"/>
</dbReference>
<keyword evidence="4" id="KW-0325">Glycoprotein</keyword>
<organism evidence="7 8">
    <name type="scientific">Patella caerulea</name>
    <name type="common">Rayed Mediterranean limpet</name>
    <dbReference type="NCBI Taxonomy" id="87958"/>
    <lineage>
        <taxon>Eukaryota</taxon>
        <taxon>Metazoa</taxon>
        <taxon>Spiralia</taxon>
        <taxon>Lophotrochozoa</taxon>
        <taxon>Mollusca</taxon>
        <taxon>Gastropoda</taxon>
        <taxon>Patellogastropoda</taxon>
        <taxon>Patelloidea</taxon>
        <taxon>Patellidae</taxon>
        <taxon>Patella</taxon>
    </lineage>
</organism>
<reference evidence="7 8" key="1">
    <citation type="submission" date="2024-01" db="EMBL/GenBank/DDBJ databases">
        <title>The genome of the rayed Mediterranean limpet Patella caerulea (Linnaeus, 1758).</title>
        <authorList>
            <person name="Anh-Thu Weber A."/>
            <person name="Halstead-Nussloch G."/>
        </authorList>
    </citation>
    <scope>NUCLEOTIDE SEQUENCE [LARGE SCALE GENOMIC DNA]</scope>
    <source>
        <strain evidence="7">AATW-2023a</strain>
        <tissue evidence="7">Whole specimen</tissue>
    </source>
</reference>
<dbReference type="InterPro" id="IPR033132">
    <property type="entry name" value="GH_1_N_CS"/>
</dbReference>
<dbReference type="Gene3D" id="3.20.20.80">
    <property type="entry name" value="Glycosidases"/>
    <property type="match status" value="1"/>
</dbReference>
<dbReference type="Proteomes" id="UP001347796">
    <property type="component" value="Unassembled WGS sequence"/>
</dbReference>
<dbReference type="FunFam" id="3.20.20.80:FF:000013">
    <property type="entry name" value="lactase-phlorizin hydrolase"/>
    <property type="match status" value="1"/>
</dbReference>
<dbReference type="SUPFAM" id="SSF51445">
    <property type="entry name" value="(Trans)glycosidases"/>
    <property type="match status" value="1"/>
</dbReference>
<comment type="similarity">
    <text evidence="1 6">Belongs to the glycosyl hydrolase 1 family.</text>
</comment>
<keyword evidence="8" id="KW-1185">Reference proteome</keyword>
<comment type="caution">
    <text evidence="7">The sequence shown here is derived from an EMBL/GenBank/DDBJ whole genome shotgun (WGS) entry which is preliminary data.</text>
</comment>
<accession>A0AAN8KFL0</accession>
<dbReference type="PANTHER" id="PTHR10353:SF36">
    <property type="entry name" value="LP05116P"/>
    <property type="match status" value="1"/>
</dbReference>
<evidence type="ECO:0000256" key="4">
    <source>
        <dbReference type="ARBA" id="ARBA00023180"/>
    </source>
</evidence>
<name>A0AAN8KFL0_PATCE</name>
<dbReference type="GO" id="GO:0005975">
    <property type="term" value="P:carbohydrate metabolic process"/>
    <property type="evidence" value="ECO:0007669"/>
    <property type="project" value="InterPro"/>
</dbReference>
<evidence type="ECO:0000256" key="6">
    <source>
        <dbReference type="RuleBase" id="RU003690"/>
    </source>
</evidence>
<protein>
    <recommendedName>
        <fullName evidence="9">Beta-glucosidase</fullName>
    </recommendedName>
</protein>
<keyword evidence="3" id="KW-0378">Hydrolase</keyword>